<keyword evidence="3" id="KW-1185">Reference proteome</keyword>
<feature type="domain" description="DUF6927" evidence="1">
    <location>
        <begin position="93"/>
        <end position="158"/>
    </location>
</feature>
<evidence type="ECO:0000313" key="3">
    <source>
        <dbReference type="Proteomes" id="UP000199766"/>
    </source>
</evidence>
<dbReference type="Proteomes" id="UP000199766">
    <property type="component" value="Unassembled WGS sequence"/>
</dbReference>
<protein>
    <recommendedName>
        <fullName evidence="1">DUF6927 domain-containing protein</fullName>
    </recommendedName>
</protein>
<dbReference type="InterPro" id="IPR053845">
    <property type="entry name" value="DUF6927"/>
</dbReference>
<accession>A0A1H9NCE8</accession>
<reference evidence="2 3" key="1">
    <citation type="submission" date="2016-10" db="EMBL/GenBank/DDBJ databases">
        <authorList>
            <person name="de Groot N.N."/>
        </authorList>
    </citation>
    <scope>NUCLEOTIDE SEQUENCE [LARGE SCALE GENOMIC DNA]</scope>
    <source>
        <strain evidence="2 3">ATCC 35958</strain>
    </source>
</reference>
<evidence type="ECO:0000313" key="2">
    <source>
        <dbReference type="EMBL" id="SER33437.1"/>
    </source>
</evidence>
<proteinExistence type="predicted"/>
<evidence type="ECO:0000259" key="1">
    <source>
        <dbReference type="Pfam" id="PF21992"/>
    </source>
</evidence>
<dbReference type="EMBL" id="FOGD01000007">
    <property type="protein sequence ID" value="SER33437.1"/>
    <property type="molecule type" value="Genomic_DNA"/>
</dbReference>
<sequence length="189" mass="21780">MGWSFSWNEDKKQLVERLIGSELSSGYKFLEHKVVGNHLWHTFSRPDGSKSIGLYLLQPGGRSDEGWGYKGVDEDYYPGEFDCPIAFIEQCDPPQTECAREWREKVLQFDARKKELKKNLRPDVLISLWGAKFRLVGKQNRQWVIRNVETDKLFRLPREGLKDLTILSERVAAPAPIPVQETLDLFAAA</sequence>
<name>A0A1H9NCE8_9BURK</name>
<dbReference type="Pfam" id="PF21992">
    <property type="entry name" value="DUF6927"/>
    <property type="match status" value="1"/>
</dbReference>
<gene>
    <name evidence="2" type="ORF">SAMN02982919_02164</name>
</gene>
<dbReference type="AlphaFoldDB" id="A0A1H9NCE8"/>
<organism evidence="2 3">
    <name type="scientific">Giesbergeria anulus</name>
    <dbReference type="NCBI Taxonomy" id="180197"/>
    <lineage>
        <taxon>Bacteria</taxon>
        <taxon>Pseudomonadati</taxon>
        <taxon>Pseudomonadota</taxon>
        <taxon>Betaproteobacteria</taxon>
        <taxon>Burkholderiales</taxon>
        <taxon>Comamonadaceae</taxon>
        <taxon>Giesbergeria</taxon>
    </lineage>
</organism>